<feature type="compositionally biased region" description="Polar residues" evidence="2">
    <location>
        <begin position="131"/>
        <end position="146"/>
    </location>
</feature>
<dbReference type="Gene3D" id="3.60.40.10">
    <property type="entry name" value="PPM-type phosphatase domain"/>
    <property type="match status" value="2"/>
</dbReference>
<dbReference type="EMBL" id="ML179134">
    <property type="protein sequence ID" value="THU98530.1"/>
    <property type="molecule type" value="Genomic_DNA"/>
</dbReference>
<comment type="catalytic activity">
    <reaction evidence="1">
        <text>O-phospho-L-seryl-[protein] + H2O = L-seryl-[protein] + phosphate</text>
        <dbReference type="Rhea" id="RHEA:20629"/>
        <dbReference type="Rhea" id="RHEA-COMP:9863"/>
        <dbReference type="Rhea" id="RHEA-COMP:11604"/>
        <dbReference type="ChEBI" id="CHEBI:15377"/>
        <dbReference type="ChEBI" id="CHEBI:29999"/>
        <dbReference type="ChEBI" id="CHEBI:43474"/>
        <dbReference type="ChEBI" id="CHEBI:83421"/>
        <dbReference type="EC" id="3.1.3.16"/>
    </reaction>
</comment>
<reference evidence="4 5" key="1">
    <citation type="journal article" date="2019" name="Nat. Ecol. Evol.">
        <title>Megaphylogeny resolves global patterns of mushroom evolution.</title>
        <authorList>
            <person name="Varga T."/>
            <person name="Krizsan K."/>
            <person name="Foldi C."/>
            <person name="Dima B."/>
            <person name="Sanchez-Garcia M."/>
            <person name="Sanchez-Ramirez S."/>
            <person name="Szollosi G.J."/>
            <person name="Szarkandi J.G."/>
            <person name="Papp V."/>
            <person name="Albert L."/>
            <person name="Andreopoulos W."/>
            <person name="Angelini C."/>
            <person name="Antonin V."/>
            <person name="Barry K.W."/>
            <person name="Bougher N.L."/>
            <person name="Buchanan P."/>
            <person name="Buyck B."/>
            <person name="Bense V."/>
            <person name="Catcheside P."/>
            <person name="Chovatia M."/>
            <person name="Cooper J."/>
            <person name="Damon W."/>
            <person name="Desjardin D."/>
            <person name="Finy P."/>
            <person name="Geml J."/>
            <person name="Haridas S."/>
            <person name="Hughes K."/>
            <person name="Justo A."/>
            <person name="Karasinski D."/>
            <person name="Kautmanova I."/>
            <person name="Kiss B."/>
            <person name="Kocsube S."/>
            <person name="Kotiranta H."/>
            <person name="LaButti K.M."/>
            <person name="Lechner B.E."/>
            <person name="Liimatainen K."/>
            <person name="Lipzen A."/>
            <person name="Lukacs Z."/>
            <person name="Mihaltcheva S."/>
            <person name="Morgado L.N."/>
            <person name="Niskanen T."/>
            <person name="Noordeloos M.E."/>
            <person name="Ohm R.A."/>
            <person name="Ortiz-Santana B."/>
            <person name="Ovrebo C."/>
            <person name="Racz N."/>
            <person name="Riley R."/>
            <person name="Savchenko A."/>
            <person name="Shiryaev A."/>
            <person name="Soop K."/>
            <person name="Spirin V."/>
            <person name="Szebenyi C."/>
            <person name="Tomsovsky M."/>
            <person name="Tulloss R.E."/>
            <person name="Uehling J."/>
            <person name="Grigoriev I.V."/>
            <person name="Vagvolgyi C."/>
            <person name="Papp T."/>
            <person name="Martin F.M."/>
            <person name="Miettinen O."/>
            <person name="Hibbett D.S."/>
            <person name="Nagy L.G."/>
        </authorList>
    </citation>
    <scope>NUCLEOTIDE SEQUENCE [LARGE SCALE GENOMIC DNA]</scope>
    <source>
        <strain evidence="4 5">CBS 962.96</strain>
    </source>
</reference>
<comment type="cofactor">
    <cofactor evidence="1">
        <name>Mn(2+)</name>
        <dbReference type="ChEBI" id="CHEBI:29035"/>
    </cofactor>
</comment>
<comment type="similarity">
    <text evidence="1">Belongs to the PP2C family.</text>
</comment>
<comment type="catalytic activity">
    <reaction evidence="1">
        <text>O-phospho-L-threonyl-[protein] + H2O = L-threonyl-[protein] + phosphate</text>
        <dbReference type="Rhea" id="RHEA:47004"/>
        <dbReference type="Rhea" id="RHEA-COMP:11060"/>
        <dbReference type="Rhea" id="RHEA-COMP:11605"/>
        <dbReference type="ChEBI" id="CHEBI:15377"/>
        <dbReference type="ChEBI" id="CHEBI:30013"/>
        <dbReference type="ChEBI" id="CHEBI:43474"/>
        <dbReference type="ChEBI" id="CHEBI:61977"/>
        <dbReference type="EC" id="3.1.3.16"/>
    </reaction>
</comment>
<dbReference type="InterPro" id="IPR001932">
    <property type="entry name" value="PPM-type_phosphatase-like_dom"/>
</dbReference>
<keyword evidence="1" id="KW-0460">Magnesium</keyword>
<evidence type="ECO:0000259" key="3">
    <source>
        <dbReference type="PROSITE" id="PS51746"/>
    </source>
</evidence>
<keyword evidence="1" id="KW-0464">Manganese</keyword>
<feature type="region of interest" description="Disordered" evidence="2">
    <location>
        <begin position="131"/>
        <end position="152"/>
    </location>
</feature>
<dbReference type="AlphaFoldDB" id="A0A4S8M8L4"/>
<evidence type="ECO:0000313" key="4">
    <source>
        <dbReference type="EMBL" id="THU98530.1"/>
    </source>
</evidence>
<feature type="region of interest" description="Disordered" evidence="2">
    <location>
        <begin position="81"/>
        <end position="101"/>
    </location>
</feature>
<feature type="domain" description="PPM-type phosphatase" evidence="3">
    <location>
        <begin position="182"/>
        <end position="652"/>
    </location>
</feature>
<dbReference type="InterPro" id="IPR039123">
    <property type="entry name" value="PPTC7"/>
</dbReference>
<name>A0A4S8M8L4_DENBC</name>
<accession>A0A4S8M8L4</accession>
<dbReference type="PANTHER" id="PTHR12320">
    <property type="entry name" value="PROTEIN PHOSPHATASE 2C"/>
    <property type="match status" value="1"/>
</dbReference>
<feature type="region of interest" description="Disordered" evidence="2">
    <location>
        <begin position="597"/>
        <end position="616"/>
    </location>
</feature>
<feature type="compositionally biased region" description="Low complexity" evidence="2">
    <location>
        <begin position="539"/>
        <end position="549"/>
    </location>
</feature>
<keyword evidence="1" id="KW-0378">Hydrolase</keyword>
<dbReference type="Proteomes" id="UP000297245">
    <property type="component" value="Unassembled WGS sequence"/>
</dbReference>
<feature type="region of interest" description="Disordered" evidence="2">
    <location>
        <begin position="14"/>
        <end position="68"/>
    </location>
</feature>
<organism evidence="4 5">
    <name type="scientific">Dendrothele bispora (strain CBS 962.96)</name>
    <dbReference type="NCBI Taxonomy" id="1314807"/>
    <lineage>
        <taxon>Eukaryota</taxon>
        <taxon>Fungi</taxon>
        <taxon>Dikarya</taxon>
        <taxon>Basidiomycota</taxon>
        <taxon>Agaricomycotina</taxon>
        <taxon>Agaricomycetes</taxon>
        <taxon>Agaricomycetidae</taxon>
        <taxon>Agaricales</taxon>
        <taxon>Agaricales incertae sedis</taxon>
        <taxon>Dendrothele</taxon>
    </lineage>
</organism>
<evidence type="ECO:0000313" key="5">
    <source>
        <dbReference type="Proteomes" id="UP000297245"/>
    </source>
</evidence>
<feature type="region of interest" description="Disordered" evidence="2">
    <location>
        <begin position="539"/>
        <end position="560"/>
    </location>
</feature>
<feature type="compositionally biased region" description="Polar residues" evidence="2">
    <location>
        <begin position="85"/>
        <end position="101"/>
    </location>
</feature>
<dbReference type="GO" id="GO:0004722">
    <property type="term" value="F:protein serine/threonine phosphatase activity"/>
    <property type="evidence" value="ECO:0007669"/>
    <property type="project" value="UniProtKB-EC"/>
</dbReference>
<keyword evidence="5" id="KW-1185">Reference proteome</keyword>
<evidence type="ECO:0000256" key="2">
    <source>
        <dbReference type="SAM" id="MobiDB-lite"/>
    </source>
</evidence>
<dbReference type="PROSITE" id="PS51746">
    <property type="entry name" value="PPM_2"/>
    <property type="match status" value="1"/>
</dbReference>
<dbReference type="PANTHER" id="PTHR12320:SF84">
    <property type="entry name" value="PROTEIN PHOSPHATASE"/>
    <property type="match status" value="1"/>
</dbReference>
<comment type="cofactor">
    <cofactor evidence="1">
        <name>Mg(2+)</name>
        <dbReference type="ChEBI" id="CHEBI:18420"/>
    </cofactor>
</comment>
<dbReference type="GO" id="GO:0046872">
    <property type="term" value="F:metal ion binding"/>
    <property type="evidence" value="ECO:0007669"/>
    <property type="project" value="UniProtKB-UniRule"/>
</dbReference>
<protein>
    <recommendedName>
        <fullName evidence="1">Protein phosphatase</fullName>
        <ecNumber evidence="1">3.1.3.16</ecNumber>
    </recommendedName>
</protein>
<keyword evidence="1" id="KW-0904">Protein phosphatase</keyword>
<evidence type="ECO:0000256" key="1">
    <source>
        <dbReference type="RuleBase" id="RU366020"/>
    </source>
</evidence>
<feature type="region of interest" description="Disordered" evidence="2">
    <location>
        <begin position="255"/>
        <end position="281"/>
    </location>
</feature>
<sequence>MSGTSVKSIQKRFYNALPRVNPANASRTRSNSASITPSRSLYTPSLLPSFFDSPPPPPNSSRPTNVIPTKARVLVEGRGEVESGQAYTSNQPSSTTGPPYTLALTSSYHKSQSISPALASSYPFLPTPLVTSGSTAQTASESGPTSRKQKQRFQLDVGAYGIPKNARSGVLPGRQRRTLHTAAPYDDAQLAVGIGEDAYFIRNNAMGVADGVGGWSKSKHAGSSHSTRCSTSSTPSAVFAKHLMHYCSAEIESCTSPHSLPASPPPTPRSSRSPFPTHHPETIPLFNANNDNIPWYWSSPASQESSSFHHKSSYELDLEEQLEDSLEELEDGIDVLMILERAYQKTLDAHVVLPSNIEEFPSPESIPSSDMGLSCSAPSSLSIPTSLNPNPLSQSTTSKKSIPLLAGSSTVLLAVLDHVPRPANGDPEHTHARGLKPSANTRTEYDAVIKVAHVGDCMGMLVRGEQVVWRSEEMWWSFNTPVQLGPSSPATPSSSAHVFTLPVEADDILILASDGLSDNLWDEDILDEVVRFRRNYLKSSSNTSLPSSENSDETNAPKSASERILWRRTLAGLLSEALCSRARRVSERRQNHVISVPIPTSSTNVSGQNSGSGTSTHIQIEDEVPFARRARESGKSFKGGKGDDISVIVAVISPAADLVMMNESGSIES</sequence>
<dbReference type="InterPro" id="IPR036457">
    <property type="entry name" value="PPM-type-like_dom_sf"/>
</dbReference>
<feature type="compositionally biased region" description="Polar residues" evidence="2">
    <location>
        <begin position="598"/>
        <end position="616"/>
    </location>
</feature>
<feature type="compositionally biased region" description="Low complexity" evidence="2">
    <location>
        <begin position="23"/>
        <end position="34"/>
    </location>
</feature>
<dbReference type="EC" id="3.1.3.16" evidence="1"/>
<dbReference type="SMART" id="SM00332">
    <property type="entry name" value="PP2Cc"/>
    <property type="match status" value="1"/>
</dbReference>
<keyword evidence="1" id="KW-0479">Metal-binding</keyword>
<dbReference type="SUPFAM" id="SSF81606">
    <property type="entry name" value="PP2C-like"/>
    <property type="match status" value="1"/>
</dbReference>
<proteinExistence type="inferred from homology"/>
<dbReference type="OrthoDB" id="60843at2759"/>
<gene>
    <name evidence="4" type="ORF">K435DRAFT_838066</name>
</gene>